<dbReference type="AlphaFoldDB" id="A0A915K4G0"/>
<dbReference type="GO" id="GO:0030163">
    <property type="term" value="P:protein catabolic process"/>
    <property type="evidence" value="ECO:0007669"/>
    <property type="project" value="UniProtKB-ARBA"/>
</dbReference>
<reference evidence="5" key="1">
    <citation type="submission" date="2022-11" db="UniProtKB">
        <authorList>
            <consortium name="WormBaseParasite"/>
        </authorList>
    </citation>
    <scope>IDENTIFICATION</scope>
</reference>
<dbReference type="SUPFAM" id="SSF49599">
    <property type="entry name" value="TRAF domain-like"/>
    <property type="match status" value="1"/>
</dbReference>
<dbReference type="SUPFAM" id="SSF54695">
    <property type="entry name" value="POZ domain"/>
    <property type="match status" value="1"/>
</dbReference>
<keyword evidence="4" id="KW-1185">Reference proteome</keyword>
<dbReference type="PROSITE" id="PS50144">
    <property type="entry name" value="MATH"/>
    <property type="match status" value="1"/>
</dbReference>
<proteinExistence type="predicted"/>
<dbReference type="PANTHER" id="PTHR24413">
    <property type="entry name" value="SPECKLE-TYPE POZ PROTEIN"/>
    <property type="match status" value="1"/>
</dbReference>
<dbReference type="SMART" id="SM00225">
    <property type="entry name" value="BTB"/>
    <property type="match status" value="1"/>
</dbReference>
<evidence type="ECO:0000256" key="1">
    <source>
        <dbReference type="SAM" id="MobiDB-lite"/>
    </source>
</evidence>
<protein>
    <submittedName>
        <fullName evidence="5">Uncharacterized protein</fullName>
    </submittedName>
</protein>
<dbReference type="InterPro" id="IPR002083">
    <property type="entry name" value="MATH/TRAF_dom"/>
</dbReference>
<evidence type="ECO:0000313" key="4">
    <source>
        <dbReference type="Proteomes" id="UP000887565"/>
    </source>
</evidence>
<sequence>MITDVTDRPATNFLVNAPVECSVSSSLTSLETLYIEHKWTVDSFAVHMDLSPVAEYLTSPVFGSKDNRYKFNLRLYPTGKDEECRSYVSLFLMIRECPGQKIRFKVNFFVETTDGPKYCALNRHVVTINKGGIVTASKFFAVEFLKNRSQRFLPNDTLTVGVQLAIFGDTISSDVSQDNINLLNDYANPDSSLYQDFQLLLDNELHTDCQLIVLNDNNNLSTTVFKDEETDSPGPSSSAPVEPPIVPENATIFKCHKSILSARSPVFAAMFDHDMKEANSSQCKIDDLTPEAVRAILQFLYSGTCPQIEEFAEEILPAADKYQIILLKSRCEHRLAGKISLENVCRYLKLADKHSAPLLRQKSLAFFQEHKKDVLTSNFWDSLETEDPQLAAQTLRQLLTGGNSQSTTSSQNVGGISSSSTTNETSTRSQNSQSLYNLANRNSSVAGLQTNAAAKRPSSVLAPNSHFETAASKRVRFS</sequence>
<evidence type="ECO:0000259" key="3">
    <source>
        <dbReference type="PROSITE" id="PS50144"/>
    </source>
</evidence>
<feature type="domain" description="BTB" evidence="2">
    <location>
        <begin position="241"/>
        <end position="303"/>
    </location>
</feature>
<feature type="region of interest" description="Disordered" evidence="1">
    <location>
        <begin position="224"/>
        <end position="243"/>
    </location>
</feature>
<evidence type="ECO:0000259" key="2">
    <source>
        <dbReference type="PROSITE" id="PS50097"/>
    </source>
</evidence>
<dbReference type="Pfam" id="PF22486">
    <property type="entry name" value="MATH_2"/>
    <property type="match status" value="1"/>
</dbReference>
<dbReference type="WBParaSite" id="nRc.2.0.1.t33094-RA">
    <property type="protein sequence ID" value="nRc.2.0.1.t33094-RA"/>
    <property type="gene ID" value="nRc.2.0.1.g33094"/>
</dbReference>
<evidence type="ECO:0000313" key="5">
    <source>
        <dbReference type="WBParaSite" id="nRc.2.0.1.t33094-RA"/>
    </source>
</evidence>
<dbReference type="Proteomes" id="UP000887565">
    <property type="component" value="Unplaced"/>
</dbReference>
<dbReference type="InterPro" id="IPR011333">
    <property type="entry name" value="SKP1/BTB/POZ_sf"/>
</dbReference>
<organism evidence="4 5">
    <name type="scientific">Romanomermis culicivorax</name>
    <name type="common">Nematode worm</name>
    <dbReference type="NCBI Taxonomy" id="13658"/>
    <lineage>
        <taxon>Eukaryota</taxon>
        <taxon>Metazoa</taxon>
        <taxon>Ecdysozoa</taxon>
        <taxon>Nematoda</taxon>
        <taxon>Enoplea</taxon>
        <taxon>Dorylaimia</taxon>
        <taxon>Mermithida</taxon>
        <taxon>Mermithoidea</taxon>
        <taxon>Mermithidae</taxon>
        <taxon>Romanomermis</taxon>
    </lineage>
</organism>
<dbReference type="OMA" id="CEDALWE"/>
<dbReference type="InterPro" id="IPR008974">
    <property type="entry name" value="TRAF-like"/>
</dbReference>
<feature type="domain" description="MATH" evidence="3">
    <location>
        <begin position="34"/>
        <end position="164"/>
    </location>
</feature>
<feature type="region of interest" description="Disordered" evidence="1">
    <location>
        <begin position="401"/>
        <end position="432"/>
    </location>
</feature>
<accession>A0A915K4G0</accession>
<dbReference type="Gene3D" id="2.60.210.10">
    <property type="entry name" value="Apoptosis, Tumor Necrosis Factor Receptor Associated Protein 2, Chain A"/>
    <property type="match status" value="1"/>
</dbReference>
<dbReference type="Gene3D" id="1.25.40.420">
    <property type="match status" value="1"/>
</dbReference>
<dbReference type="InterPro" id="IPR000210">
    <property type="entry name" value="BTB/POZ_dom"/>
</dbReference>
<dbReference type="PROSITE" id="PS50097">
    <property type="entry name" value="BTB"/>
    <property type="match status" value="1"/>
</dbReference>
<dbReference type="Gene3D" id="3.30.710.10">
    <property type="entry name" value="Potassium Channel Kv1.1, Chain A"/>
    <property type="match status" value="1"/>
</dbReference>
<name>A0A915K4G0_ROMCU</name>
<dbReference type="Pfam" id="PF00651">
    <property type="entry name" value="BTB"/>
    <property type="match status" value="1"/>
</dbReference>